<protein>
    <submittedName>
        <fullName evidence="2">Uncharacterized protein</fullName>
    </submittedName>
</protein>
<dbReference type="AlphaFoldDB" id="A0A3M7RU84"/>
<feature type="transmembrane region" description="Helical" evidence="1">
    <location>
        <begin position="13"/>
        <end position="32"/>
    </location>
</feature>
<evidence type="ECO:0000256" key="1">
    <source>
        <dbReference type="SAM" id="Phobius"/>
    </source>
</evidence>
<organism evidence="2 3">
    <name type="scientific">Brachionus plicatilis</name>
    <name type="common">Marine rotifer</name>
    <name type="synonym">Brachionus muelleri</name>
    <dbReference type="NCBI Taxonomy" id="10195"/>
    <lineage>
        <taxon>Eukaryota</taxon>
        <taxon>Metazoa</taxon>
        <taxon>Spiralia</taxon>
        <taxon>Gnathifera</taxon>
        <taxon>Rotifera</taxon>
        <taxon>Eurotatoria</taxon>
        <taxon>Monogononta</taxon>
        <taxon>Pseudotrocha</taxon>
        <taxon>Ploima</taxon>
        <taxon>Brachionidae</taxon>
        <taxon>Brachionus</taxon>
    </lineage>
</organism>
<evidence type="ECO:0000313" key="3">
    <source>
        <dbReference type="Proteomes" id="UP000276133"/>
    </source>
</evidence>
<keyword evidence="1" id="KW-0472">Membrane</keyword>
<keyword evidence="3" id="KW-1185">Reference proteome</keyword>
<sequence length="67" mass="7690">MTYISKNYLDFEIILVKFVVVVVVVVVVVRCYQLPDGVPNSHYALLTAFNHRILTMLFDNNKGDCIK</sequence>
<dbReference type="Proteomes" id="UP000276133">
    <property type="component" value="Unassembled WGS sequence"/>
</dbReference>
<proteinExistence type="predicted"/>
<name>A0A3M7RU84_BRAPC</name>
<keyword evidence="1" id="KW-0812">Transmembrane</keyword>
<gene>
    <name evidence="2" type="ORF">BpHYR1_050833</name>
</gene>
<evidence type="ECO:0000313" key="2">
    <source>
        <dbReference type="EMBL" id="RNA26895.1"/>
    </source>
</evidence>
<keyword evidence="1" id="KW-1133">Transmembrane helix</keyword>
<dbReference type="EMBL" id="REGN01002650">
    <property type="protein sequence ID" value="RNA26895.1"/>
    <property type="molecule type" value="Genomic_DNA"/>
</dbReference>
<accession>A0A3M7RU84</accession>
<reference evidence="2 3" key="1">
    <citation type="journal article" date="2018" name="Sci. Rep.">
        <title>Genomic signatures of local adaptation to the degree of environmental predictability in rotifers.</title>
        <authorList>
            <person name="Franch-Gras L."/>
            <person name="Hahn C."/>
            <person name="Garcia-Roger E.M."/>
            <person name="Carmona M.J."/>
            <person name="Serra M."/>
            <person name="Gomez A."/>
        </authorList>
    </citation>
    <scope>NUCLEOTIDE SEQUENCE [LARGE SCALE GENOMIC DNA]</scope>
    <source>
        <strain evidence="2">HYR1</strain>
    </source>
</reference>
<comment type="caution">
    <text evidence="2">The sequence shown here is derived from an EMBL/GenBank/DDBJ whole genome shotgun (WGS) entry which is preliminary data.</text>
</comment>